<evidence type="ECO:0000256" key="8">
    <source>
        <dbReference type="SAM" id="Phobius"/>
    </source>
</evidence>
<dbReference type="Gene3D" id="3.80.10.10">
    <property type="entry name" value="Ribonuclease Inhibitor"/>
    <property type="match status" value="5"/>
</dbReference>
<dbReference type="Gramene" id="PAN34935">
    <property type="protein sequence ID" value="PAN34935"/>
    <property type="gene ID" value="PAHAL_6G125100"/>
</dbReference>
<sequence length="784" mass="85947">MSRLQHLLKLMCSVLILAELIRGNNDDMEVLIELKKFLQAHNQINRGAYDGWLESEASPCNWQGVGCDAGGRVSSLDLSSSRIFGPIFGNFSSLTGLDRLDLSANSITGELPDDLNRCVGLKQLNLSHNLICGALNISSLTSLKTLDVSQNRFEGGISMSFPATCDKLTTLNISSNNLRGSITGLFDNCSSLRYVDLSLNRFAGQVSQGMDGLVQFNAAENDLTGNISLSMFPEGCKLQFLDLSGNHLFGNLPNSIANCSGLTYLSLWGNGFDGKIPPGIGTIPGLEKLILGSNNFSREMPLELMNCIALNYLDISGNNFGGEVQGLFGKLTSLTNLKLHSNKYTDGIVSSGILRLPKLTMLDLSLNWFTGELPTEVSSMTSIKYLVLAQNNFYGEIPPVYGQLVQLQVLDLSYNNLSGGVPADIGNLSSLLVLMLAGNQLSGEIPREIGNCTSLLWLNLAGNKLSGQIPPEIAGTGSNPTPTFVRNQKDAVQLEIGTKKCLSVMRWIPIGYPGFNYVDSEMSLKDCRDLEDRILKGYGIVTPPYVQPCIILGYVRFSRNLLSGHIPPMISAMRNFHLLLLDDNLLSGVLPSEICQMPLVALNVSRNVISGVIPFEIGRMILLETLDLSFNNFSSGLPPSLNLLFKLNKFNVSYNPLLSGNVPSTGQLSTFDEQSFLGDPILSLRFADYGPHSESNEDELSSEGTEDHPAKEETMVSVIAFIVFFFATIVIREYHNLMYVYLGYKTQMCQYEDLWRYVTLELCNQVKKNSESSVKGHVVQVLNC</sequence>
<evidence type="ECO:0000256" key="6">
    <source>
        <dbReference type="ARBA" id="ARBA00023136"/>
    </source>
</evidence>
<dbReference type="EMBL" id="CM008051">
    <property type="protein sequence ID" value="PAN34935.1"/>
    <property type="molecule type" value="Genomic_DNA"/>
</dbReference>
<dbReference type="InterPro" id="IPR003591">
    <property type="entry name" value="Leu-rich_rpt_typical-subtyp"/>
</dbReference>
<reference evidence="11" key="1">
    <citation type="submission" date="2018-04" db="EMBL/GenBank/DDBJ databases">
        <title>WGS assembly of Panicum hallii.</title>
        <authorList>
            <person name="Lovell J."/>
            <person name="Jenkins J."/>
            <person name="Lowry D."/>
            <person name="Mamidi S."/>
            <person name="Sreedasyam A."/>
            <person name="Weng X."/>
            <person name="Barry K."/>
            <person name="Bonette J."/>
            <person name="Campitelli B."/>
            <person name="Daum C."/>
            <person name="Gordon S."/>
            <person name="Gould B."/>
            <person name="Lipzen A."/>
            <person name="Macqueen A."/>
            <person name="Palacio-Mejia J."/>
            <person name="Plott C."/>
            <person name="Shakirov E."/>
            <person name="Shu S."/>
            <person name="Yoshinaga Y."/>
            <person name="Zane M."/>
            <person name="Rokhsar D."/>
            <person name="Grimwood J."/>
            <person name="Schmutz J."/>
            <person name="Juenger T."/>
        </authorList>
    </citation>
    <scope>NUCLEOTIDE SEQUENCE [LARGE SCALE GENOMIC DNA]</scope>
    <source>
        <strain evidence="11">FIL2</strain>
    </source>
</reference>
<dbReference type="InterPro" id="IPR032675">
    <property type="entry name" value="LRR_dom_sf"/>
</dbReference>
<organism evidence="11">
    <name type="scientific">Panicum hallii</name>
    <dbReference type="NCBI Taxonomy" id="206008"/>
    <lineage>
        <taxon>Eukaryota</taxon>
        <taxon>Viridiplantae</taxon>
        <taxon>Streptophyta</taxon>
        <taxon>Embryophyta</taxon>
        <taxon>Tracheophyta</taxon>
        <taxon>Spermatophyta</taxon>
        <taxon>Magnoliopsida</taxon>
        <taxon>Liliopsida</taxon>
        <taxon>Poales</taxon>
        <taxon>Poaceae</taxon>
        <taxon>PACMAD clade</taxon>
        <taxon>Panicoideae</taxon>
        <taxon>Panicodae</taxon>
        <taxon>Paniceae</taxon>
        <taxon>Panicinae</taxon>
        <taxon>Panicum</taxon>
        <taxon>Panicum sect. Panicum</taxon>
    </lineage>
</organism>
<dbReference type="InterPro" id="IPR013210">
    <property type="entry name" value="LRR_N_plant-typ"/>
</dbReference>
<feature type="transmembrane region" description="Helical" evidence="8">
    <location>
        <begin position="714"/>
        <end position="731"/>
    </location>
</feature>
<keyword evidence="4" id="KW-0677">Repeat</keyword>
<dbReference type="PANTHER" id="PTHR48054:SF12">
    <property type="entry name" value="PROTEIN KINASE DOMAIN-CONTAINING PROTEIN"/>
    <property type="match status" value="1"/>
</dbReference>
<feature type="domain" description="Leucine-rich repeat-containing N-terminal plant-type" evidence="10">
    <location>
        <begin position="24"/>
        <end position="68"/>
    </location>
</feature>
<dbReference type="SMART" id="SM00369">
    <property type="entry name" value="LRR_TYP"/>
    <property type="match status" value="5"/>
</dbReference>
<dbReference type="Pfam" id="PF00560">
    <property type="entry name" value="LRR_1"/>
    <property type="match status" value="4"/>
</dbReference>
<protein>
    <recommendedName>
        <fullName evidence="10">Leucine-rich repeat-containing N-terminal plant-type domain-containing protein</fullName>
    </recommendedName>
</protein>
<dbReference type="InterPro" id="IPR052592">
    <property type="entry name" value="LRR-RLK"/>
</dbReference>
<dbReference type="PROSITE" id="PS51450">
    <property type="entry name" value="LRR"/>
    <property type="match status" value="1"/>
</dbReference>
<dbReference type="PANTHER" id="PTHR48054">
    <property type="entry name" value="RECEPTOR KINASE-LIKE PROTEIN XA21"/>
    <property type="match status" value="1"/>
</dbReference>
<dbReference type="Proteomes" id="UP000243499">
    <property type="component" value="Chromosome 6"/>
</dbReference>
<keyword evidence="7" id="KW-0325">Glycoprotein</keyword>
<dbReference type="FunFam" id="3.80.10.10:FF:000041">
    <property type="entry name" value="LRR receptor-like serine/threonine-protein kinase ERECTA"/>
    <property type="match status" value="1"/>
</dbReference>
<keyword evidence="5 8" id="KW-1133">Transmembrane helix</keyword>
<name>A0A2S3I260_9POAL</name>
<evidence type="ECO:0000256" key="2">
    <source>
        <dbReference type="ARBA" id="ARBA00022692"/>
    </source>
</evidence>
<evidence type="ECO:0000313" key="11">
    <source>
        <dbReference type="EMBL" id="PAN34935.1"/>
    </source>
</evidence>
<feature type="chain" id="PRO_5015578462" description="Leucine-rich repeat-containing N-terminal plant-type domain-containing protein" evidence="9">
    <location>
        <begin position="24"/>
        <end position="784"/>
    </location>
</feature>
<keyword evidence="1" id="KW-0433">Leucine-rich repeat</keyword>
<dbReference type="Pfam" id="PF08263">
    <property type="entry name" value="LRRNT_2"/>
    <property type="match status" value="1"/>
</dbReference>
<evidence type="ECO:0000256" key="9">
    <source>
        <dbReference type="SAM" id="SignalP"/>
    </source>
</evidence>
<feature type="signal peptide" evidence="9">
    <location>
        <begin position="1"/>
        <end position="23"/>
    </location>
</feature>
<accession>A0A2S3I260</accession>
<proteinExistence type="predicted"/>
<evidence type="ECO:0000256" key="5">
    <source>
        <dbReference type="ARBA" id="ARBA00022989"/>
    </source>
</evidence>
<evidence type="ECO:0000256" key="7">
    <source>
        <dbReference type="ARBA" id="ARBA00023180"/>
    </source>
</evidence>
<evidence type="ECO:0000256" key="4">
    <source>
        <dbReference type="ARBA" id="ARBA00022737"/>
    </source>
</evidence>
<dbReference type="Pfam" id="PF13855">
    <property type="entry name" value="LRR_8"/>
    <property type="match status" value="3"/>
</dbReference>
<gene>
    <name evidence="11" type="ORF">PAHAL_6G125100</name>
</gene>
<dbReference type="PRINTS" id="PR00019">
    <property type="entry name" value="LEURICHRPT"/>
</dbReference>
<evidence type="ECO:0000256" key="3">
    <source>
        <dbReference type="ARBA" id="ARBA00022729"/>
    </source>
</evidence>
<dbReference type="InterPro" id="IPR001611">
    <property type="entry name" value="Leu-rich_rpt"/>
</dbReference>
<dbReference type="SUPFAM" id="SSF52058">
    <property type="entry name" value="L domain-like"/>
    <property type="match status" value="1"/>
</dbReference>
<dbReference type="FunFam" id="3.80.10.10:FF:000691">
    <property type="entry name" value="Putative LRR receptor-like serine/threonine-protein kinase"/>
    <property type="match status" value="1"/>
</dbReference>
<evidence type="ECO:0000259" key="10">
    <source>
        <dbReference type="Pfam" id="PF08263"/>
    </source>
</evidence>
<dbReference type="SUPFAM" id="SSF52047">
    <property type="entry name" value="RNI-like"/>
    <property type="match status" value="1"/>
</dbReference>
<keyword evidence="2 8" id="KW-0812">Transmembrane</keyword>
<keyword evidence="3 9" id="KW-0732">Signal</keyword>
<keyword evidence="6 8" id="KW-0472">Membrane</keyword>
<dbReference type="AlphaFoldDB" id="A0A2S3I260"/>
<evidence type="ECO:0000256" key="1">
    <source>
        <dbReference type="ARBA" id="ARBA00022614"/>
    </source>
</evidence>